<gene>
    <name evidence="2" type="ORF">MU846_03725</name>
</gene>
<keyword evidence="1" id="KW-0732">Signal</keyword>
<dbReference type="RefSeq" id="WP_246948562.1">
    <property type="nucleotide sequence ID" value="NZ_JALKII010000002.1"/>
</dbReference>
<name>A0ABT0E4X2_9GAMM</name>
<evidence type="ECO:0000313" key="2">
    <source>
        <dbReference type="EMBL" id="MCK0536808.1"/>
    </source>
</evidence>
<dbReference type="EMBL" id="JALKII010000002">
    <property type="protein sequence ID" value="MCK0536808.1"/>
    <property type="molecule type" value="Genomic_DNA"/>
</dbReference>
<feature type="signal peptide" evidence="1">
    <location>
        <begin position="1"/>
        <end position="18"/>
    </location>
</feature>
<evidence type="ECO:0000256" key="1">
    <source>
        <dbReference type="SAM" id="SignalP"/>
    </source>
</evidence>
<protein>
    <submittedName>
        <fullName evidence="2">Uncharacterized protein</fullName>
    </submittedName>
</protein>
<sequence>MNKISLAGLALISAFAIAACDDGPAERAGEKVDDAGDRIEKTFDAATGNEGAMERAGRAVDEAYEDSKDAVKDTYEDITN</sequence>
<comment type="caution">
    <text evidence="2">The sequence shown here is derived from an EMBL/GenBank/DDBJ whole genome shotgun (WGS) entry which is preliminary data.</text>
</comment>
<evidence type="ECO:0000313" key="3">
    <source>
        <dbReference type="Proteomes" id="UP001165524"/>
    </source>
</evidence>
<proteinExistence type="predicted"/>
<accession>A0ABT0E4X2</accession>
<dbReference type="Proteomes" id="UP001165524">
    <property type="component" value="Unassembled WGS sequence"/>
</dbReference>
<dbReference type="PROSITE" id="PS51257">
    <property type="entry name" value="PROKAR_LIPOPROTEIN"/>
    <property type="match status" value="1"/>
</dbReference>
<reference evidence="2" key="1">
    <citation type="submission" date="2022-04" db="EMBL/GenBank/DDBJ databases">
        <title>Alcanivorax sp. CY1518 draft genome sequence.</title>
        <authorList>
            <person name="Zhao G."/>
            <person name="An M."/>
        </authorList>
    </citation>
    <scope>NUCLEOTIDE SEQUENCE</scope>
    <source>
        <strain evidence="2">CY1518</strain>
    </source>
</reference>
<organism evidence="2 3">
    <name type="scientific">Alcanivorax quisquiliarum</name>
    <dbReference type="NCBI Taxonomy" id="2933565"/>
    <lineage>
        <taxon>Bacteria</taxon>
        <taxon>Pseudomonadati</taxon>
        <taxon>Pseudomonadota</taxon>
        <taxon>Gammaproteobacteria</taxon>
        <taxon>Oceanospirillales</taxon>
        <taxon>Alcanivoracaceae</taxon>
        <taxon>Alcanivorax</taxon>
    </lineage>
</organism>
<feature type="chain" id="PRO_5047253721" evidence="1">
    <location>
        <begin position="19"/>
        <end position="80"/>
    </location>
</feature>
<keyword evidence="3" id="KW-1185">Reference proteome</keyword>